<organism evidence="2">
    <name type="scientific">uncultured Caudovirales phage</name>
    <dbReference type="NCBI Taxonomy" id="2100421"/>
    <lineage>
        <taxon>Viruses</taxon>
        <taxon>Duplodnaviria</taxon>
        <taxon>Heunggongvirae</taxon>
        <taxon>Uroviricota</taxon>
        <taxon>Caudoviricetes</taxon>
        <taxon>Peduoviridae</taxon>
        <taxon>Maltschvirus</taxon>
        <taxon>Maltschvirus maltsch</taxon>
    </lineage>
</organism>
<accession>A0A6J5NZQ8</accession>
<evidence type="ECO:0000313" key="2">
    <source>
        <dbReference type="EMBL" id="CAB4165049.1"/>
    </source>
</evidence>
<feature type="transmembrane region" description="Helical" evidence="1">
    <location>
        <begin position="6"/>
        <end position="26"/>
    </location>
</feature>
<evidence type="ECO:0000256" key="1">
    <source>
        <dbReference type="SAM" id="Phobius"/>
    </source>
</evidence>
<protein>
    <submittedName>
        <fullName evidence="2">Uncharacterized protein</fullName>
    </submittedName>
</protein>
<keyword evidence="1" id="KW-1133">Transmembrane helix</keyword>
<dbReference type="EMBL" id="LR796768">
    <property type="protein sequence ID" value="CAB4165049.1"/>
    <property type="molecule type" value="Genomic_DNA"/>
</dbReference>
<sequence>MPILVLIVKALICLLLPLAIYTWYWVDSVRIYSEDDD</sequence>
<name>A0A6J5NZQ8_9CAUD</name>
<keyword evidence="1" id="KW-0812">Transmembrane</keyword>
<proteinExistence type="predicted"/>
<gene>
    <name evidence="2" type="ORF">UFOVP821_11</name>
</gene>
<reference evidence="2" key="1">
    <citation type="submission" date="2020-04" db="EMBL/GenBank/DDBJ databases">
        <authorList>
            <person name="Chiriac C."/>
            <person name="Salcher M."/>
            <person name="Ghai R."/>
            <person name="Kavagutti S V."/>
        </authorList>
    </citation>
    <scope>NUCLEOTIDE SEQUENCE</scope>
</reference>
<keyword evidence="1" id="KW-0472">Membrane</keyword>